<organism evidence="1 2">
    <name type="scientific">Hygrophoropsis aurantiaca</name>
    <dbReference type="NCBI Taxonomy" id="72124"/>
    <lineage>
        <taxon>Eukaryota</taxon>
        <taxon>Fungi</taxon>
        <taxon>Dikarya</taxon>
        <taxon>Basidiomycota</taxon>
        <taxon>Agaricomycotina</taxon>
        <taxon>Agaricomycetes</taxon>
        <taxon>Agaricomycetidae</taxon>
        <taxon>Boletales</taxon>
        <taxon>Coniophorineae</taxon>
        <taxon>Hygrophoropsidaceae</taxon>
        <taxon>Hygrophoropsis</taxon>
    </lineage>
</organism>
<gene>
    <name evidence="1" type="ORF">BJ138DRAFT_1124266</name>
</gene>
<evidence type="ECO:0000313" key="2">
    <source>
        <dbReference type="Proteomes" id="UP000790377"/>
    </source>
</evidence>
<proteinExistence type="predicted"/>
<dbReference type="EMBL" id="MU267628">
    <property type="protein sequence ID" value="KAH7913579.1"/>
    <property type="molecule type" value="Genomic_DNA"/>
</dbReference>
<sequence length="198" mass="23294">MATLQDLPHEILCRIIIHIPVKCIIHLRQLFHQLTYDRSIWIEIYRFSAYEMILPKGPFACQTTRYLERNLVQSVQPLTRNWPPNRDASPAHLRVIPHDISHPYRYKCLVRGRWLLVIENLPDFERIRYYDLDHDEQNGESPTITSDPHSILYESPAESFIDVFKCTSTFDNGKEELECEISLAFIIWAEIDRVGGEV</sequence>
<protein>
    <submittedName>
        <fullName evidence="1">Uncharacterized protein</fullName>
    </submittedName>
</protein>
<evidence type="ECO:0000313" key="1">
    <source>
        <dbReference type="EMBL" id="KAH7913579.1"/>
    </source>
</evidence>
<reference evidence="1" key="1">
    <citation type="journal article" date="2021" name="New Phytol.">
        <title>Evolutionary innovations through gain and loss of genes in the ectomycorrhizal Boletales.</title>
        <authorList>
            <person name="Wu G."/>
            <person name="Miyauchi S."/>
            <person name="Morin E."/>
            <person name="Kuo A."/>
            <person name="Drula E."/>
            <person name="Varga T."/>
            <person name="Kohler A."/>
            <person name="Feng B."/>
            <person name="Cao Y."/>
            <person name="Lipzen A."/>
            <person name="Daum C."/>
            <person name="Hundley H."/>
            <person name="Pangilinan J."/>
            <person name="Johnson J."/>
            <person name="Barry K."/>
            <person name="LaButti K."/>
            <person name="Ng V."/>
            <person name="Ahrendt S."/>
            <person name="Min B."/>
            <person name="Choi I.G."/>
            <person name="Park H."/>
            <person name="Plett J.M."/>
            <person name="Magnuson J."/>
            <person name="Spatafora J.W."/>
            <person name="Nagy L.G."/>
            <person name="Henrissat B."/>
            <person name="Grigoriev I.V."/>
            <person name="Yang Z.L."/>
            <person name="Xu J."/>
            <person name="Martin F.M."/>
        </authorList>
    </citation>
    <scope>NUCLEOTIDE SEQUENCE</scope>
    <source>
        <strain evidence="1">ATCC 28755</strain>
    </source>
</reference>
<comment type="caution">
    <text evidence="1">The sequence shown here is derived from an EMBL/GenBank/DDBJ whole genome shotgun (WGS) entry which is preliminary data.</text>
</comment>
<name>A0ACB8AKX3_9AGAM</name>
<accession>A0ACB8AKX3</accession>
<dbReference type="Proteomes" id="UP000790377">
    <property type="component" value="Unassembled WGS sequence"/>
</dbReference>
<keyword evidence="2" id="KW-1185">Reference proteome</keyword>